<reference evidence="2" key="1">
    <citation type="submission" date="2021-01" db="EMBL/GenBank/DDBJ databases">
        <authorList>
            <person name="Zhong Y.L."/>
        </authorList>
    </citation>
    <scope>NUCLEOTIDE SEQUENCE</scope>
    <source>
        <strain evidence="2">KCTC 23302</strain>
    </source>
</reference>
<dbReference type="Proteomes" id="UP000651057">
    <property type="component" value="Unassembled WGS sequence"/>
</dbReference>
<comment type="caution">
    <text evidence="2">The sequence shown here is derived from an EMBL/GenBank/DDBJ whole genome shotgun (WGS) entry which is preliminary data.</text>
</comment>
<protein>
    <submittedName>
        <fullName evidence="2">Uncharacterized protein</fullName>
    </submittedName>
</protein>
<keyword evidence="1" id="KW-0732">Signal</keyword>
<sequence length="59" mass="6482">MKTIKTIKTLFAILFLSTFFIACEADSVNEEIGIEINDGIEKLSLEDDEGSVQPESSSN</sequence>
<proteinExistence type="predicted"/>
<evidence type="ECO:0000313" key="3">
    <source>
        <dbReference type="Proteomes" id="UP000651057"/>
    </source>
</evidence>
<feature type="signal peptide" evidence="1">
    <location>
        <begin position="1"/>
        <end position="24"/>
    </location>
</feature>
<dbReference type="RefSeq" id="WP_201917130.1">
    <property type="nucleotide sequence ID" value="NZ_BAABAX010000021.1"/>
</dbReference>
<name>A0A937D516_9FLAO</name>
<dbReference type="PROSITE" id="PS51257">
    <property type="entry name" value="PROKAR_LIPOPROTEIN"/>
    <property type="match status" value="1"/>
</dbReference>
<evidence type="ECO:0000313" key="2">
    <source>
        <dbReference type="EMBL" id="MBL0682809.1"/>
    </source>
</evidence>
<feature type="chain" id="PRO_5037757379" evidence="1">
    <location>
        <begin position="25"/>
        <end position="59"/>
    </location>
</feature>
<gene>
    <name evidence="2" type="ORF">JJQ60_04720</name>
</gene>
<accession>A0A937D516</accession>
<organism evidence="2 3">
    <name type="scientific">Aquimarina mytili</name>
    <dbReference type="NCBI Taxonomy" id="874423"/>
    <lineage>
        <taxon>Bacteria</taxon>
        <taxon>Pseudomonadati</taxon>
        <taxon>Bacteroidota</taxon>
        <taxon>Flavobacteriia</taxon>
        <taxon>Flavobacteriales</taxon>
        <taxon>Flavobacteriaceae</taxon>
        <taxon>Aquimarina</taxon>
    </lineage>
</organism>
<dbReference type="AlphaFoldDB" id="A0A937D516"/>
<dbReference type="EMBL" id="JAERQJ010000001">
    <property type="protein sequence ID" value="MBL0682809.1"/>
    <property type="molecule type" value="Genomic_DNA"/>
</dbReference>
<evidence type="ECO:0000256" key="1">
    <source>
        <dbReference type="SAM" id="SignalP"/>
    </source>
</evidence>
<keyword evidence="3" id="KW-1185">Reference proteome</keyword>